<dbReference type="Pfam" id="PF14520">
    <property type="entry name" value="HHH_5"/>
    <property type="match status" value="1"/>
</dbReference>
<keyword evidence="2 7" id="KW-0963">Cytoplasm</keyword>
<dbReference type="CDD" id="cd04455">
    <property type="entry name" value="S1_NusA"/>
    <property type="match status" value="1"/>
</dbReference>
<sequence length="465" mass="51151">MAVKKTQSEGNLLEAIQQFCADKSLDREAVMGVIRDSLITAYKKKSGLEGLEESEESETSSSPVTVEFASGKDSVVIAIAKTVVDGTPSSALEIGLEDAQAIDASAQVGSVVSFREKPVELSRIISSQAKQMVFQRLKDMEKELLYNEYKAKEGELTHGYFQRWKKDAMSIDLGKVEGIMPRREQNPGEKYHSGDRLKAIIQRVELRPREPIPVITLSRASADFVRKLFEMEIPEIYDGLVEIINVARQPSIRTKVVVRATRGDIDPVGACVGMKGVRIQSIVRELGNERIDIVEASDDAAEFIANAISPAKPVEVKVDGSGREAMVVVPDDQLSLAIGINGSNVKLASQLAGYKIDIKTVAQYNAELASPEARERLERLFYAPTEEAKVQVEQEEEDEGLTPLEDLPGLSARIVGILKSEGIKDLETLIEYSQDDLAKLQGIGHTTAGQILKLLRESIEWVEDN</sequence>
<dbReference type="Gene3D" id="3.30.1480.10">
    <property type="entry name" value="NusA, N-terminal domain"/>
    <property type="match status" value="1"/>
</dbReference>
<comment type="function">
    <text evidence="7">Participates in both transcription termination and antitermination.</text>
</comment>
<evidence type="ECO:0000256" key="1">
    <source>
        <dbReference type="ARBA" id="ARBA00022472"/>
    </source>
</evidence>
<evidence type="ECO:0000256" key="4">
    <source>
        <dbReference type="ARBA" id="ARBA00022884"/>
    </source>
</evidence>
<dbReference type="OrthoDB" id="9807233at2"/>
<dbReference type="GO" id="GO:0003723">
    <property type="term" value="F:RNA binding"/>
    <property type="evidence" value="ECO:0007669"/>
    <property type="project" value="UniProtKB-UniRule"/>
</dbReference>
<evidence type="ECO:0000256" key="5">
    <source>
        <dbReference type="ARBA" id="ARBA00023015"/>
    </source>
</evidence>
<organism evidence="9 10">
    <name type="scientific">Leptospira barantonii</name>
    <dbReference type="NCBI Taxonomy" id="2023184"/>
    <lineage>
        <taxon>Bacteria</taxon>
        <taxon>Pseudomonadati</taxon>
        <taxon>Spirochaetota</taxon>
        <taxon>Spirochaetia</taxon>
        <taxon>Leptospirales</taxon>
        <taxon>Leptospiraceae</taxon>
        <taxon>Leptospira</taxon>
    </lineage>
</organism>
<evidence type="ECO:0000256" key="7">
    <source>
        <dbReference type="HAMAP-Rule" id="MF_00945"/>
    </source>
</evidence>
<keyword evidence="4 7" id="KW-0694">RNA-binding</keyword>
<dbReference type="InterPro" id="IPR003029">
    <property type="entry name" value="S1_domain"/>
</dbReference>
<dbReference type="FunFam" id="3.30.300.20:FF:000002">
    <property type="entry name" value="Transcription termination/antitermination protein NusA"/>
    <property type="match status" value="1"/>
</dbReference>
<name>A0A5F2B0C8_9LEPT</name>
<dbReference type="Gene3D" id="3.30.300.20">
    <property type="match status" value="2"/>
</dbReference>
<dbReference type="SUPFAM" id="SSF54814">
    <property type="entry name" value="Prokaryotic type KH domain (KH-domain type II)"/>
    <property type="match status" value="2"/>
</dbReference>
<dbReference type="HAMAP" id="MF_00945_B">
    <property type="entry name" value="NusA_B"/>
    <property type="match status" value="1"/>
</dbReference>
<comment type="similarity">
    <text evidence="7">Belongs to the NusA family.</text>
</comment>
<dbReference type="NCBIfam" id="TIGR01953">
    <property type="entry name" value="NusA"/>
    <property type="match status" value="1"/>
</dbReference>
<accession>A0A5F2B0C8</accession>
<dbReference type="InterPro" id="IPR010213">
    <property type="entry name" value="TF_NusA"/>
</dbReference>
<reference evidence="9 10" key="1">
    <citation type="journal article" date="2019" name="PLoS Negl. Trop. Dis.">
        <title>Revisiting the worldwide diversity of Leptospira species in the environment.</title>
        <authorList>
            <person name="Vincent A.T."/>
            <person name="Schiettekatte O."/>
            <person name="Bourhy P."/>
            <person name="Veyrier F.J."/>
            <person name="Picardeau M."/>
        </authorList>
    </citation>
    <scope>NUCLEOTIDE SEQUENCE [LARGE SCALE GENOMIC DNA]</scope>
    <source>
        <strain evidence="9 10">201702444</strain>
    </source>
</reference>
<dbReference type="GO" id="GO:0031564">
    <property type="term" value="P:transcription antitermination"/>
    <property type="evidence" value="ECO:0007669"/>
    <property type="project" value="UniProtKB-UniRule"/>
</dbReference>
<dbReference type="PANTHER" id="PTHR22648:SF0">
    <property type="entry name" value="TRANSCRIPTION TERMINATION_ANTITERMINATION PROTEIN NUSA"/>
    <property type="match status" value="1"/>
</dbReference>
<dbReference type="InterPro" id="IPR013735">
    <property type="entry name" value="TF_NusA_N"/>
</dbReference>
<gene>
    <name evidence="7 9" type="primary">nusA</name>
    <name evidence="9" type="ORF">EHQ76_14825</name>
</gene>
<dbReference type="GO" id="GO:0005829">
    <property type="term" value="C:cytosol"/>
    <property type="evidence" value="ECO:0007669"/>
    <property type="project" value="TreeGrafter"/>
</dbReference>
<dbReference type="Pfam" id="PF08529">
    <property type="entry name" value="NusA_N"/>
    <property type="match status" value="1"/>
</dbReference>
<evidence type="ECO:0000256" key="3">
    <source>
        <dbReference type="ARBA" id="ARBA00022814"/>
    </source>
</evidence>
<dbReference type="InterPro" id="IPR058582">
    <property type="entry name" value="KH_NusA_2nd"/>
</dbReference>
<evidence type="ECO:0000256" key="2">
    <source>
        <dbReference type="ARBA" id="ARBA00022490"/>
    </source>
</evidence>
<dbReference type="RefSeq" id="WP_135671723.1">
    <property type="nucleotide sequence ID" value="NZ_RQGN01000083.1"/>
</dbReference>
<dbReference type="FunFam" id="3.30.300.20:FF:000005">
    <property type="entry name" value="Transcription termination/antitermination protein NusA"/>
    <property type="match status" value="1"/>
</dbReference>
<dbReference type="SUPFAM" id="SSF47794">
    <property type="entry name" value="Rad51 N-terminal domain-like"/>
    <property type="match status" value="1"/>
</dbReference>
<dbReference type="InterPro" id="IPR010995">
    <property type="entry name" value="DNA_repair_Rad51/TF_NusA_a-hlx"/>
</dbReference>
<dbReference type="SUPFAM" id="SSF50249">
    <property type="entry name" value="Nucleic acid-binding proteins"/>
    <property type="match status" value="1"/>
</dbReference>
<dbReference type="InterPro" id="IPR004087">
    <property type="entry name" value="KH_dom"/>
</dbReference>
<dbReference type="InterPro" id="IPR025249">
    <property type="entry name" value="TF_NusA_KH_1st"/>
</dbReference>
<dbReference type="Proteomes" id="UP000298429">
    <property type="component" value="Unassembled WGS sequence"/>
</dbReference>
<keyword evidence="1 7" id="KW-0806">Transcription termination</keyword>
<keyword evidence="3 7" id="KW-0889">Transcription antitermination</keyword>
<dbReference type="GO" id="GO:0006353">
    <property type="term" value="P:DNA-templated transcription termination"/>
    <property type="evidence" value="ECO:0007669"/>
    <property type="project" value="UniProtKB-UniRule"/>
</dbReference>
<protein>
    <recommendedName>
        <fullName evidence="7">Transcription termination/antitermination protein NusA</fullName>
    </recommendedName>
</protein>
<comment type="subcellular location">
    <subcellularLocation>
        <location evidence="7">Cytoplasm</location>
    </subcellularLocation>
</comment>
<keyword evidence="5 7" id="KW-0805">Transcription regulation</keyword>
<dbReference type="PROSITE" id="PS50084">
    <property type="entry name" value="KH_TYPE_1"/>
    <property type="match status" value="1"/>
</dbReference>
<evidence type="ECO:0000259" key="8">
    <source>
        <dbReference type="PROSITE" id="PS50126"/>
    </source>
</evidence>
<evidence type="ECO:0000313" key="10">
    <source>
        <dbReference type="Proteomes" id="UP000298429"/>
    </source>
</evidence>
<dbReference type="AlphaFoldDB" id="A0A5F2B0C8"/>
<dbReference type="CDD" id="cd02134">
    <property type="entry name" value="KH-II_NusA_rpt1"/>
    <property type="match status" value="1"/>
</dbReference>
<keyword evidence="6 7" id="KW-0804">Transcription</keyword>
<dbReference type="Gene3D" id="2.40.50.140">
    <property type="entry name" value="Nucleic acid-binding proteins"/>
    <property type="match status" value="1"/>
</dbReference>
<dbReference type="InterPro" id="IPR030842">
    <property type="entry name" value="TF_NusA_bacterial"/>
</dbReference>
<dbReference type="Pfam" id="PF26594">
    <property type="entry name" value="KH_NusA_2nd"/>
    <property type="match status" value="1"/>
</dbReference>
<dbReference type="GO" id="GO:0003700">
    <property type="term" value="F:DNA-binding transcription factor activity"/>
    <property type="evidence" value="ECO:0007669"/>
    <property type="project" value="InterPro"/>
</dbReference>
<dbReference type="SMART" id="SM00322">
    <property type="entry name" value="KH"/>
    <property type="match status" value="2"/>
</dbReference>
<evidence type="ECO:0000313" key="9">
    <source>
        <dbReference type="EMBL" id="TGL97406.1"/>
    </source>
</evidence>
<dbReference type="Pfam" id="PF13184">
    <property type="entry name" value="KH_NusA_1st"/>
    <property type="match status" value="1"/>
</dbReference>
<dbReference type="GO" id="GO:0000166">
    <property type="term" value="F:nucleotide binding"/>
    <property type="evidence" value="ECO:0007669"/>
    <property type="project" value="InterPro"/>
</dbReference>
<dbReference type="PANTHER" id="PTHR22648">
    <property type="entry name" value="TRANSCRIPTION TERMINATION FACTOR NUSA"/>
    <property type="match status" value="1"/>
</dbReference>
<dbReference type="InterPro" id="IPR012340">
    <property type="entry name" value="NA-bd_OB-fold"/>
</dbReference>
<dbReference type="InterPro" id="IPR015946">
    <property type="entry name" value="KH_dom-like_a/b"/>
</dbReference>
<dbReference type="InterPro" id="IPR009019">
    <property type="entry name" value="KH_sf_prok-type"/>
</dbReference>
<dbReference type="InterPro" id="IPR036555">
    <property type="entry name" value="NusA_N_sf"/>
</dbReference>
<feature type="domain" description="S1 motif" evidence="8">
    <location>
        <begin position="154"/>
        <end position="220"/>
    </location>
</feature>
<dbReference type="PROSITE" id="PS50126">
    <property type="entry name" value="S1"/>
    <property type="match status" value="1"/>
</dbReference>
<evidence type="ECO:0000256" key="6">
    <source>
        <dbReference type="ARBA" id="ARBA00023163"/>
    </source>
</evidence>
<comment type="caution">
    <text evidence="9">The sequence shown here is derived from an EMBL/GenBank/DDBJ whole genome shotgun (WGS) entry which is preliminary data.</text>
</comment>
<dbReference type="Gene3D" id="1.10.150.20">
    <property type="entry name" value="5' to 3' exonuclease, C-terminal subdomain"/>
    <property type="match status" value="1"/>
</dbReference>
<proteinExistence type="inferred from homology"/>
<comment type="subunit">
    <text evidence="7">Monomer. Binds directly to the core enzyme of the DNA-dependent RNA polymerase and to nascent RNA.</text>
</comment>
<dbReference type="SUPFAM" id="SSF69705">
    <property type="entry name" value="Transcription factor NusA, N-terminal domain"/>
    <property type="match status" value="1"/>
</dbReference>
<dbReference type="EMBL" id="RQGN01000083">
    <property type="protein sequence ID" value="TGL97406.1"/>
    <property type="molecule type" value="Genomic_DNA"/>
</dbReference>
<dbReference type="CDD" id="cd22529">
    <property type="entry name" value="KH-II_NusA_rpt2"/>
    <property type="match status" value="1"/>
</dbReference>